<proteinExistence type="inferred from homology"/>
<feature type="binding site" evidence="6">
    <location>
        <position position="103"/>
    </location>
    <ligand>
        <name>S-adenosyl-L-methionine</name>
        <dbReference type="ChEBI" id="CHEBI:59789"/>
    </ligand>
</feature>
<dbReference type="EMBL" id="JANKHO010001097">
    <property type="protein sequence ID" value="KAJ3503764.1"/>
    <property type="molecule type" value="Genomic_DNA"/>
</dbReference>
<evidence type="ECO:0008006" key="10">
    <source>
        <dbReference type="Google" id="ProtNLM"/>
    </source>
</evidence>
<evidence type="ECO:0000313" key="8">
    <source>
        <dbReference type="EMBL" id="KAJ3503764.1"/>
    </source>
</evidence>
<dbReference type="PANTHER" id="PTHR13393:SF0">
    <property type="entry name" value="RNA N6-ADENOSINE-METHYLTRANSFERASE METTL16"/>
    <property type="match status" value="1"/>
</dbReference>
<dbReference type="Pfam" id="PF05971">
    <property type="entry name" value="Methyltransf_10"/>
    <property type="match status" value="1"/>
</dbReference>
<feature type="binding site" evidence="6">
    <location>
        <position position="127"/>
    </location>
    <ligand>
        <name>S-adenosyl-L-methionine</name>
        <dbReference type="ChEBI" id="CHEBI:59789"/>
    </ligand>
</feature>
<keyword evidence="2 5" id="KW-0489">Methyltransferase</keyword>
<evidence type="ECO:0000256" key="3">
    <source>
        <dbReference type="ARBA" id="ARBA00022679"/>
    </source>
</evidence>
<dbReference type="InterPro" id="IPR029063">
    <property type="entry name" value="SAM-dependent_MTases_sf"/>
</dbReference>
<dbReference type="Gene3D" id="3.40.50.150">
    <property type="entry name" value="Vaccinia Virus protein VP39"/>
    <property type="match status" value="1"/>
</dbReference>
<comment type="caution">
    <text evidence="8">The sequence shown here is derived from an EMBL/GenBank/DDBJ whole genome shotgun (WGS) entry which is preliminary data.</text>
</comment>
<dbReference type="GO" id="GO:0070475">
    <property type="term" value="P:rRNA base methylation"/>
    <property type="evidence" value="ECO:0007669"/>
    <property type="project" value="TreeGrafter"/>
</dbReference>
<sequence>MHPRNPYRNPPDFVTLAISYPLLFPYLNEKTKTIDFKDGSAQRRLTEAIMFRDFGVKLEIPEDRLCPPVPNRMNYVLWIQDIVYAHRDVLETRPRRIRGIDVGTGATAIYPILACKMEGTWDMVGTEIDDMSFTYAQRNVASNDLRNRIDIRNASKEGRILFPLEKPNEKYDFCMCNPPFYASAAEVEDLAREKELPPNAVCTGSDIEMIYPDGGEAGFVGRMVEESETFQTRCKWYTSMFGKMSSVTRIVEMLRQRSIPNYAITEFVQGQTRRWAVAWSYTDAHLPDSAARIPNLPPNHVLAPFMPPRNTLSQPLSLTKEPRPRFERVCTIVSEVLGLIDGVTALERPESEKGEKGVFFVEAKANKWSRSARRKKTRLKDVVDEGNSTLGSKASETSEGASNLSSGSAAPALTCSLRVRPAEAEVVEGHYLLEFQWMFGRDRGLFESFASHVGRKVGVQLEANTRPLGGVA</sequence>
<dbReference type="AlphaFoldDB" id="A0A9W8MSW5"/>
<keyword evidence="9" id="KW-1185">Reference proteome</keyword>
<feature type="binding site" evidence="6">
    <location>
        <position position="72"/>
    </location>
    <ligand>
        <name>S-adenosyl-L-methionine</name>
        <dbReference type="ChEBI" id="CHEBI:59789"/>
    </ligand>
</feature>
<dbReference type="CDD" id="cd02440">
    <property type="entry name" value="AdoMet_MTases"/>
    <property type="match status" value="1"/>
</dbReference>
<evidence type="ECO:0000256" key="1">
    <source>
        <dbReference type="ARBA" id="ARBA00005878"/>
    </source>
</evidence>
<keyword evidence="3 5" id="KW-0808">Transferase</keyword>
<gene>
    <name evidence="8" type="ORF">NLJ89_g8288</name>
</gene>
<accession>A0A9W8MSW5</accession>
<evidence type="ECO:0000256" key="5">
    <source>
        <dbReference type="PIRNR" id="PIRNR037350"/>
    </source>
</evidence>
<dbReference type="SUPFAM" id="SSF53335">
    <property type="entry name" value="S-adenosyl-L-methionine-dependent methyltransferases"/>
    <property type="match status" value="1"/>
</dbReference>
<keyword evidence="4 6" id="KW-0949">S-adenosyl-L-methionine</keyword>
<evidence type="ECO:0000256" key="4">
    <source>
        <dbReference type="ARBA" id="ARBA00022691"/>
    </source>
</evidence>
<evidence type="ECO:0000256" key="7">
    <source>
        <dbReference type="SAM" id="MobiDB-lite"/>
    </source>
</evidence>
<organism evidence="8 9">
    <name type="scientific">Agrocybe chaxingu</name>
    <dbReference type="NCBI Taxonomy" id="84603"/>
    <lineage>
        <taxon>Eukaryota</taxon>
        <taxon>Fungi</taxon>
        <taxon>Dikarya</taxon>
        <taxon>Basidiomycota</taxon>
        <taxon>Agaricomycotina</taxon>
        <taxon>Agaricomycetes</taxon>
        <taxon>Agaricomycetidae</taxon>
        <taxon>Agaricales</taxon>
        <taxon>Agaricineae</taxon>
        <taxon>Strophariaceae</taxon>
        <taxon>Agrocybe</taxon>
    </lineage>
</organism>
<evidence type="ECO:0000256" key="6">
    <source>
        <dbReference type="PIRSR" id="PIRSR037350-1"/>
    </source>
</evidence>
<dbReference type="PIRSF" id="PIRSF037350">
    <property type="entry name" value="Mtase_ZK1128_prd"/>
    <property type="match status" value="1"/>
</dbReference>
<dbReference type="PANTHER" id="PTHR13393">
    <property type="entry name" value="SAM-DEPENDENT METHYLTRANSFERASE"/>
    <property type="match status" value="1"/>
</dbReference>
<evidence type="ECO:0000256" key="2">
    <source>
        <dbReference type="ARBA" id="ARBA00022603"/>
    </source>
</evidence>
<reference evidence="8" key="1">
    <citation type="submission" date="2022-07" db="EMBL/GenBank/DDBJ databases">
        <title>Genome Sequence of Agrocybe chaxingu.</title>
        <authorList>
            <person name="Buettner E."/>
        </authorList>
    </citation>
    <scope>NUCLEOTIDE SEQUENCE</scope>
    <source>
        <strain evidence="8">MP-N11</strain>
    </source>
</reference>
<dbReference type="GO" id="GO:0008168">
    <property type="term" value="F:methyltransferase activity"/>
    <property type="evidence" value="ECO:0007669"/>
    <property type="project" value="UniProtKB-KW"/>
</dbReference>
<comment type="similarity">
    <text evidence="1 5">Belongs to the methyltransferase superfamily. METTL16/RlmF family.</text>
</comment>
<name>A0A9W8MSW5_9AGAR</name>
<evidence type="ECO:0000313" key="9">
    <source>
        <dbReference type="Proteomes" id="UP001148786"/>
    </source>
</evidence>
<protein>
    <recommendedName>
        <fullName evidence="10">U6 small nuclear RNA (adenine-(43)-N(6))-methyltransferase</fullName>
    </recommendedName>
</protein>
<dbReference type="OrthoDB" id="514248at2759"/>
<dbReference type="InterPro" id="IPR017182">
    <property type="entry name" value="METTL16/PsiM"/>
</dbReference>
<dbReference type="GO" id="GO:0005634">
    <property type="term" value="C:nucleus"/>
    <property type="evidence" value="ECO:0007669"/>
    <property type="project" value="TreeGrafter"/>
</dbReference>
<dbReference type="Proteomes" id="UP001148786">
    <property type="component" value="Unassembled WGS sequence"/>
</dbReference>
<dbReference type="InterPro" id="IPR010286">
    <property type="entry name" value="METTL16/RlmF"/>
</dbReference>
<feature type="binding site" evidence="6">
    <location>
        <position position="177"/>
    </location>
    <ligand>
        <name>S-adenosyl-L-methionine</name>
        <dbReference type="ChEBI" id="CHEBI:59789"/>
    </ligand>
</feature>
<feature type="region of interest" description="Disordered" evidence="7">
    <location>
        <begin position="386"/>
        <end position="408"/>
    </location>
</feature>